<dbReference type="GO" id="GO:0016788">
    <property type="term" value="F:hydrolase activity, acting on ester bonds"/>
    <property type="evidence" value="ECO:0007669"/>
    <property type="project" value="InterPro"/>
</dbReference>
<dbReference type="GO" id="GO:0046872">
    <property type="term" value="F:metal ion binding"/>
    <property type="evidence" value="ECO:0007669"/>
    <property type="project" value="UniProtKB-KW"/>
</dbReference>
<dbReference type="AlphaFoldDB" id="A0A3S1KA76"/>
<reference evidence="6 7" key="1">
    <citation type="submission" date="2018-12" db="EMBL/GenBank/DDBJ databases">
        <authorList>
            <person name="Sun L."/>
            <person name="Chen Z."/>
        </authorList>
    </citation>
    <scope>NUCLEOTIDE SEQUENCE [LARGE SCALE GENOMIC DNA]</scope>
    <source>
        <strain evidence="6 7">DSM 15890</strain>
    </source>
</reference>
<comment type="caution">
    <text evidence="6">The sequence shown here is derived from an EMBL/GenBank/DDBJ whole genome shotgun (WGS) entry which is preliminary data.</text>
</comment>
<dbReference type="PANTHER" id="PTHR37326">
    <property type="entry name" value="BLL3975 PROTEIN"/>
    <property type="match status" value="1"/>
</dbReference>
<comment type="cofactor">
    <cofactor evidence="1">
        <name>Zn(2+)</name>
        <dbReference type="ChEBI" id="CHEBI:29105"/>
    </cofactor>
</comment>
<evidence type="ECO:0000313" key="6">
    <source>
        <dbReference type="EMBL" id="RUT47479.1"/>
    </source>
</evidence>
<dbReference type="RefSeq" id="WP_127191357.1">
    <property type="nucleotide sequence ID" value="NZ_RZNY01000004.1"/>
</dbReference>
<evidence type="ECO:0000256" key="2">
    <source>
        <dbReference type="ARBA" id="ARBA00022723"/>
    </source>
</evidence>
<gene>
    <name evidence="6" type="ORF">EJP82_07175</name>
</gene>
<proteinExistence type="predicted"/>
<sequence>MSIQRFMLAEDSSYATPYYVVKGKKSGPNMMIVAGIHGDELGSILAAQKLVHSFQAKQMHIHKGTLIIVPIVNKRAYLKRKRGDSVDLNRTFPQTSAQSAKHPLSSALFQLAKRYKPTWYLDLHEANGLSQKNPKRLGQTLITNPGNRCVPKLRYIINRMNSSIENRSHHFNLRLREKKGSSRTAVARILKAQAVTVETCWSLNRTLRVNYQYEIITRFLTKSGLL</sequence>
<evidence type="ECO:0000259" key="5">
    <source>
        <dbReference type="Pfam" id="PF24827"/>
    </source>
</evidence>
<evidence type="ECO:0000313" key="7">
    <source>
        <dbReference type="Proteomes" id="UP000279446"/>
    </source>
</evidence>
<keyword evidence="2" id="KW-0479">Metal-binding</keyword>
<accession>A0A3S1KA76</accession>
<dbReference type="EMBL" id="RZNY01000004">
    <property type="protein sequence ID" value="RUT47479.1"/>
    <property type="molecule type" value="Genomic_DNA"/>
</dbReference>
<dbReference type="InterPro" id="IPR053138">
    <property type="entry name" value="N-alpha-Ac-DABA_deacetylase"/>
</dbReference>
<dbReference type="Pfam" id="PF24827">
    <property type="entry name" value="AstE_AspA_cat"/>
    <property type="match status" value="1"/>
</dbReference>
<dbReference type="InterPro" id="IPR055438">
    <property type="entry name" value="AstE_AspA_cat"/>
</dbReference>
<evidence type="ECO:0000256" key="4">
    <source>
        <dbReference type="ARBA" id="ARBA00022833"/>
    </source>
</evidence>
<dbReference type="Gene3D" id="3.40.630.10">
    <property type="entry name" value="Zn peptidases"/>
    <property type="match status" value="1"/>
</dbReference>
<feature type="domain" description="Succinylglutamate desuccinylase/Aspartoacylase catalytic" evidence="5">
    <location>
        <begin position="27"/>
        <end position="126"/>
    </location>
</feature>
<name>A0A3S1KA76_9BACL</name>
<keyword evidence="3" id="KW-0378">Hydrolase</keyword>
<dbReference type="PANTHER" id="PTHR37326:SF1">
    <property type="entry name" value="BLL3975 PROTEIN"/>
    <property type="match status" value="1"/>
</dbReference>
<evidence type="ECO:0000256" key="3">
    <source>
        <dbReference type="ARBA" id="ARBA00022801"/>
    </source>
</evidence>
<dbReference type="SUPFAM" id="SSF53187">
    <property type="entry name" value="Zn-dependent exopeptidases"/>
    <property type="match status" value="1"/>
</dbReference>
<protein>
    <submittedName>
        <fullName evidence="6">Deacylase</fullName>
    </submittedName>
</protein>
<dbReference type="OrthoDB" id="2647974at2"/>
<organism evidence="6 7">
    <name type="scientific">Paenibacillus anaericanus</name>
    <dbReference type="NCBI Taxonomy" id="170367"/>
    <lineage>
        <taxon>Bacteria</taxon>
        <taxon>Bacillati</taxon>
        <taxon>Bacillota</taxon>
        <taxon>Bacilli</taxon>
        <taxon>Bacillales</taxon>
        <taxon>Paenibacillaceae</taxon>
        <taxon>Paenibacillus</taxon>
    </lineage>
</organism>
<dbReference type="Proteomes" id="UP000279446">
    <property type="component" value="Unassembled WGS sequence"/>
</dbReference>
<keyword evidence="7" id="KW-1185">Reference proteome</keyword>
<keyword evidence="4" id="KW-0862">Zinc</keyword>
<evidence type="ECO:0000256" key="1">
    <source>
        <dbReference type="ARBA" id="ARBA00001947"/>
    </source>
</evidence>